<evidence type="ECO:0000313" key="3">
    <source>
        <dbReference type="EMBL" id="GAA4282553.1"/>
    </source>
</evidence>
<dbReference type="SUPFAM" id="SSF53187">
    <property type="entry name" value="Zn-dependent exopeptidases"/>
    <property type="match status" value="1"/>
</dbReference>
<accession>A0ABP8EEY8</accession>
<dbReference type="Proteomes" id="UP001501586">
    <property type="component" value="Unassembled WGS sequence"/>
</dbReference>
<gene>
    <name evidence="3" type="ORF">GCM10022261_00840</name>
</gene>
<dbReference type="PANTHER" id="PTHR30404:SF0">
    <property type="entry name" value="N-ACETYLMURAMOYL-L-ALANINE AMIDASE AMIC"/>
    <property type="match status" value="1"/>
</dbReference>
<dbReference type="SMART" id="SM00646">
    <property type="entry name" value="Ami_3"/>
    <property type="match status" value="1"/>
</dbReference>
<dbReference type="InterPro" id="IPR050695">
    <property type="entry name" value="N-acetylmuramoyl_amidase_3"/>
</dbReference>
<dbReference type="CDD" id="cd02696">
    <property type="entry name" value="MurNAc-LAA"/>
    <property type="match status" value="1"/>
</dbReference>
<dbReference type="Pfam" id="PF01471">
    <property type="entry name" value="PG_binding_1"/>
    <property type="match status" value="2"/>
</dbReference>
<protein>
    <submittedName>
        <fullName evidence="3">N-acetylmuramoyl-L-alanine amidase</fullName>
    </submittedName>
</protein>
<name>A0ABP8EEY8_9MICO</name>
<proteinExistence type="predicted"/>
<sequence length="379" mass="40761">MSPTSNFPLLSLGDTSPVLLATKGQLARIGLNVGDTESPVFDQAFDYAVRAFQQERGIICDGALGPETFAQIELARFRLGDRVLRYDPVRPLRGDDVAELQSILSALGMYTRPIDYVFAQVTDAAVREAQSGIGLRADGIAGPVTLEGLRAVHRGTNDGNVFALQERARVNASGPSLVGRIFVIEAATAQSDFATTLYPEDLAELANQHSSDIGRRLEGRLAALGAATVLVTAQQKSDDLADELGASAVITINLDASSSPTANGAATYYFGREDERSVVSPVGRALAELVQKEICARTDLLDGRVHARTWESLRRLRTPKVHVLPGYITNCADRAALAESAIRDRIAEAIAASLQRLYLREDSDPPTGTLDLSAFQARR</sequence>
<dbReference type="InterPro" id="IPR036365">
    <property type="entry name" value="PGBD-like_sf"/>
</dbReference>
<evidence type="ECO:0000313" key="4">
    <source>
        <dbReference type="Proteomes" id="UP001501586"/>
    </source>
</evidence>
<keyword evidence="4" id="KW-1185">Reference proteome</keyword>
<dbReference type="SUPFAM" id="SSF47090">
    <property type="entry name" value="PGBD-like"/>
    <property type="match status" value="2"/>
</dbReference>
<dbReference type="EMBL" id="BAABAZ010000003">
    <property type="protein sequence ID" value="GAA4282553.1"/>
    <property type="molecule type" value="Genomic_DNA"/>
</dbReference>
<dbReference type="InterPro" id="IPR036366">
    <property type="entry name" value="PGBDSf"/>
</dbReference>
<dbReference type="Gene3D" id="3.40.630.40">
    <property type="entry name" value="Zn-dependent exopeptidases"/>
    <property type="match status" value="1"/>
</dbReference>
<comment type="caution">
    <text evidence="3">The sequence shown here is derived from an EMBL/GenBank/DDBJ whole genome shotgun (WGS) entry which is preliminary data.</text>
</comment>
<dbReference type="InterPro" id="IPR002508">
    <property type="entry name" value="MurNAc-LAA_cat"/>
</dbReference>
<dbReference type="Gene3D" id="1.10.101.10">
    <property type="entry name" value="PGBD-like superfamily/PGBD"/>
    <property type="match status" value="2"/>
</dbReference>
<dbReference type="InterPro" id="IPR002477">
    <property type="entry name" value="Peptidoglycan-bd-like"/>
</dbReference>
<dbReference type="PANTHER" id="PTHR30404">
    <property type="entry name" value="N-ACETYLMURAMOYL-L-ALANINE AMIDASE"/>
    <property type="match status" value="1"/>
</dbReference>
<evidence type="ECO:0000256" key="1">
    <source>
        <dbReference type="ARBA" id="ARBA00022801"/>
    </source>
</evidence>
<reference evidence="4" key="1">
    <citation type="journal article" date="2019" name="Int. J. Syst. Evol. Microbiol.">
        <title>The Global Catalogue of Microorganisms (GCM) 10K type strain sequencing project: providing services to taxonomists for standard genome sequencing and annotation.</title>
        <authorList>
            <consortium name="The Broad Institute Genomics Platform"/>
            <consortium name="The Broad Institute Genome Sequencing Center for Infectious Disease"/>
            <person name="Wu L."/>
            <person name="Ma J."/>
        </authorList>
    </citation>
    <scope>NUCLEOTIDE SEQUENCE [LARGE SCALE GENOMIC DNA]</scope>
    <source>
        <strain evidence="4">JCM 17458</strain>
    </source>
</reference>
<organism evidence="3 4">
    <name type="scientific">Brevibacterium daeguense</name>
    <dbReference type="NCBI Taxonomy" id="909936"/>
    <lineage>
        <taxon>Bacteria</taxon>
        <taxon>Bacillati</taxon>
        <taxon>Actinomycetota</taxon>
        <taxon>Actinomycetes</taxon>
        <taxon>Micrococcales</taxon>
        <taxon>Brevibacteriaceae</taxon>
        <taxon>Brevibacterium</taxon>
    </lineage>
</organism>
<evidence type="ECO:0000259" key="2">
    <source>
        <dbReference type="SMART" id="SM00646"/>
    </source>
</evidence>
<keyword evidence="1" id="KW-0378">Hydrolase</keyword>
<feature type="domain" description="MurNAc-LAA" evidence="2">
    <location>
        <begin position="238"/>
        <end position="355"/>
    </location>
</feature>
<dbReference type="Pfam" id="PF01520">
    <property type="entry name" value="Amidase_3"/>
    <property type="match status" value="1"/>
</dbReference>